<dbReference type="Gene3D" id="3.30.420.10">
    <property type="entry name" value="Ribonuclease H-like superfamily/Ribonuclease H"/>
    <property type="match status" value="1"/>
</dbReference>
<reference evidence="4" key="2">
    <citation type="journal article" date="2008" name="Nucleic Acids Res.">
        <title>The rice annotation project database (RAP-DB): 2008 update.</title>
        <authorList>
            <consortium name="The rice annotation project (RAP)"/>
        </authorList>
    </citation>
    <scope>GENOME REANNOTATION</scope>
    <source>
        <strain evidence="4">cv. Nipponbare</strain>
    </source>
</reference>
<gene>
    <name evidence="3" type="ordered locus">Os08g0236200</name>
</gene>
<reference evidence="3 4" key="1">
    <citation type="journal article" date="2005" name="Nature">
        <title>The map-based sequence of the rice genome.</title>
        <authorList>
            <consortium name="International rice genome sequencing project (IRGSP)"/>
            <person name="Matsumoto T."/>
            <person name="Wu J."/>
            <person name="Kanamori H."/>
            <person name="Katayose Y."/>
            <person name="Fujisawa M."/>
            <person name="Namiki N."/>
            <person name="Mizuno H."/>
            <person name="Yamamoto K."/>
            <person name="Antonio B.A."/>
            <person name="Baba T."/>
            <person name="Sakata K."/>
            <person name="Nagamura Y."/>
            <person name="Aoki H."/>
            <person name="Arikawa K."/>
            <person name="Arita K."/>
            <person name="Bito T."/>
            <person name="Chiden Y."/>
            <person name="Fujitsuka N."/>
            <person name="Fukunaka R."/>
            <person name="Hamada M."/>
            <person name="Harada C."/>
            <person name="Hayashi A."/>
            <person name="Hijishita S."/>
            <person name="Honda M."/>
            <person name="Hosokawa S."/>
            <person name="Ichikawa Y."/>
            <person name="Idonuma A."/>
            <person name="Iijima M."/>
            <person name="Ikeda M."/>
            <person name="Ikeno M."/>
            <person name="Ito K."/>
            <person name="Ito S."/>
            <person name="Ito T."/>
            <person name="Ito Y."/>
            <person name="Ito Y."/>
            <person name="Iwabuchi A."/>
            <person name="Kamiya K."/>
            <person name="Karasawa W."/>
            <person name="Kurita K."/>
            <person name="Katagiri S."/>
            <person name="Kikuta A."/>
            <person name="Kobayashi H."/>
            <person name="Kobayashi N."/>
            <person name="Machita K."/>
            <person name="Maehara T."/>
            <person name="Masukawa M."/>
            <person name="Mizubayashi T."/>
            <person name="Mukai Y."/>
            <person name="Nagasaki H."/>
            <person name="Nagata Y."/>
            <person name="Naito S."/>
            <person name="Nakashima M."/>
            <person name="Nakama Y."/>
            <person name="Nakamichi Y."/>
            <person name="Nakamura M."/>
            <person name="Meguro A."/>
            <person name="Negishi M."/>
            <person name="Ohta I."/>
            <person name="Ohta T."/>
            <person name="Okamoto M."/>
            <person name="Ono N."/>
            <person name="Saji S."/>
            <person name="Sakaguchi M."/>
            <person name="Sakai K."/>
            <person name="Shibata M."/>
            <person name="Shimokawa T."/>
            <person name="Song J."/>
            <person name="Takazaki Y."/>
            <person name="Terasawa K."/>
            <person name="Tsugane M."/>
            <person name="Tsuji K."/>
            <person name="Ueda S."/>
            <person name="Waki K."/>
            <person name="Yamagata H."/>
            <person name="Yamamoto M."/>
            <person name="Yamamoto S."/>
            <person name="Yamane H."/>
            <person name="Yoshiki S."/>
            <person name="Yoshihara R."/>
            <person name="Yukawa K."/>
            <person name="Zhong H."/>
            <person name="Yano M."/>
            <person name="Yuan Q."/>
            <person name="Ouyang S."/>
            <person name="Liu J."/>
            <person name="Jones K.M."/>
            <person name="Gansberger K."/>
            <person name="Moffat K."/>
            <person name="Hill J."/>
            <person name="Bera J."/>
            <person name="Fadrosh D."/>
            <person name="Jin S."/>
            <person name="Johri S."/>
            <person name="Kim M."/>
            <person name="Overton L."/>
            <person name="Reardon M."/>
            <person name="Tsitrin T."/>
            <person name="Vuong H."/>
            <person name="Weaver B."/>
            <person name="Ciecko A."/>
            <person name="Tallon L."/>
            <person name="Jackson J."/>
            <person name="Pai G."/>
            <person name="Aken S.V."/>
            <person name="Utterback T."/>
            <person name="Reidmuller S."/>
            <person name="Feldblyum T."/>
            <person name="Hsiao J."/>
            <person name="Zismann V."/>
            <person name="Iobst S."/>
            <person name="de Vazeille A.R."/>
            <person name="Buell C.R."/>
            <person name="Ying K."/>
            <person name="Li Y."/>
            <person name="Lu T."/>
            <person name="Huang Y."/>
            <person name="Zhao Q."/>
            <person name="Feng Q."/>
            <person name="Zhang L."/>
            <person name="Zhu J."/>
            <person name="Weng Q."/>
            <person name="Mu J."/>
            <person name="Lu Y."/>
            <person name="Fan D."/>
            <person name="Liu Y."/>
            <person name="Guan J."/>
            <person name="Zhang Y."/>
            <person name="Yu S."/>
            <person name="Liu X."/>
            <person name="Zhang Y."/>
            <person name="Hong G."/>
            <person name="Han B."/>
            <person name="Choisne N."/>
            <person name="Demange N."/>
            <person name="Orjeda G."/>
            <person name="Samain S."/>
            <person name="Cattolico L."/>
            <person name="Pelletier E."/>
            <person name="Couloux A."/>
            <person name="Segurens B."/>
            <person name="Wincker P."/>
            <person name="D'Hont A."/>
            <person name="Scarpelli C."/>
            <person name="Weissenbach J."/>
            <person name="Salanoubat M."/>
            <person name="Quetier F."/>
            <person name="Yu Y."/>
            <person name="Kim H.R."/>
            <person name="Rambo T."/>
            <person name="Currie J."/>
            <person name="Collura K."/>
            <person name="Luo M."/>
            <person name="Yang T."/>
            <person name="Ammiraju J.S.S."/>
            <person name="Engler F."/>
            <person name="Soderlund C."/>
            <person name="Wing R.A."/>
            <person name="Palmer L.E."/>
            <person name="de la Bastide M."/>
            <person name="Spiegel L."/>
            <person name="Nascimento L."/>
            <person name="Zutavern T."/>
            <person name="O'Shaughnessy A."/>
            <person name="Dike S."/>
            <person name="Dedhia N."/>
            <person name="Preston R."/>
            <person name="Balija V."/>
            <person name="McCombie W.R."/>
            <person name="Chow T."/>
            <person name="Chen H."/>
            <person name="Chung M."/>
            <person name="Chen C."/>
            <person name="Shaw J."/>
            <person name="Wu H."/>
            <person name="Hsiao K."/>
            <person name="Chao Y."/>
            <person name="Chu M."/>
            <person name="Cheng C."/>
            <person name="Hour A."/>
            <person name="Lee P."/>
            <person name="Lin S."/>
            <person name="Lin Y."/>
            <person name="Liou J."/>
            <person name="Liu S."/>
            <person name="Hsing Y."/>
            <person name="Raghuvanshi S."/>
            <person name="Mohanty A."/>
            <person name="Bharti A.K."/>
            <person name="Gaur A."/>
            <person name="Gupta V."/>
            <person name="Kumar D."/>
            <person name="Ravi V."/>
            <person name="Vij S."/>
            <person name="Kapur A."/>
            <person name="Khurana P."/>
            <person name="Khurana P."/>
            <person name="Khurana J.P."/>
            <person name="Tyagi A.K."/>
            <person name="Gaikwad K."/>
            <person name="Singh A."/>
            <person name="Dalal V."/>
            <person name="Srivastava S."/>
            <person name="Dixit A."/>
            <person name="Pal A.K."/>
            <person name="Ghazi I.A."/>
            <person name="Yadav M."/>
            <person name="Pandit A."/>
            <person name="Bhargava A."/>
            <person name="Sureshbabu K."/>
            <person name="Batra K."/>
            <person name="Sharma T.R."/>
            <person name="Mohapatra T."/>
            <person name="Singh N.K."/>
            <person name="Messing J."/>
            <person name="Nelson A.B."/>
            <person name="Fuks G."/>
            <person name="Kavchok S."/>
            <person name="Keizer G."/>
            <person name="Linton E."/>
            <person name="Llaca V."/>
            <person name="Song R."/>
            <person name="Tanyolac B."/>
            <person name="Young S."/>
            <person name="Ho-Il K."/>
            <person name="Hahn J.H."/>
            <person name="Sangsakoo G."/>
            <person name="Vanavichit A."/>
            <person name="de Mattos Luiz.A.T."/>
            <person name="Zimmer P.D."/>
            <person name="Malone G."/>
            <person name="Dellagostin O."/>
            <person name="de Oliveira A.C."/>
            <person name="Bevan M."/>
            <person name="Bancroft I."/>
            <person name="Minx P."/>
            <person name="Cordum H."/>
            <person name="Wilson R."/>
            <person name="Cheng Z."/>
            <person name="Jin W."/>
            <person name="Jiang J."/>
            <person name="Leong S.A."/>
            <person name="Iwama H."/>
            <person name="Gojobori T."/>
            <person name="Itoh T."/>
            <person name="Niimura Y."/>
            <person name="Fujii Y."/>
            <person name="Habara T."/>
            <person name="Sakai H."/>
            <person name="Sato Y."/>
            <person name="Wilson G."/>
            <person name="Kumar K."/>
            <person name="McCouch S."/>
            <person name="Juretic N."/>
            <person name="Hoen D."/>
            <person name="Wright S."/>
            <person name="Bruskiewich R."/>
            <person name="Bureau T."/>
            <person name="Miyao A."/>
            <person name="Hirochika H."/>
            <person name="Nishikawa T."/>
            <person name="Kadowaki K."/>
            <person name="Sugiura M."/>
            <person name="Burr B."/>
            <person name="Sasaki T."/>
        </authorList>
    </citation>
    <scope>NUCLEOTIDE SEQUENCE [LARGE SCALE GENOMIC DNA]</scope>
    <source>
        <strain evidence="4">cv. Nipponbare</strain>
    </source>
</reference>
<feature type="compositionally biased region" description="Low complexity" evidence="1">
    <location>
        <begin position="433"/>
        <end position="459"/>
    </location>
</feature>
<dbReference type="InterPro" id="IPR036397">
    <property type="entry name" value="RNaseH_sf"/>
</dbReference>
<dbReference type="InterPro" id="IPR012337">
    <property type="entry name" value="RNaseH-like_sf"/>
</dbReference>
<evidence type="ECO:0000259" key="2">
    <source>
        <dbReference type="PROSITE" id="PS50994"/>
    </source>
</evidence>
<proteinExistence type="predicted"/>
<dbReference type="Pfam" id="PF25597">
    <property type="entry name" value="SH3_retrovirus"/>
    <property type="match status" value="1"/>
</dbReference>
<evidence type="ECO:0000256" key="1">
    <source>
        <dbReference type="SAM" id="MobiDB-lite"/>
    </source>
</evidence>
<dbReference type="InterPro" id="IPR039537">
    <property type="entry name" value="Retrotran_Ty1/copia-like"/>
</dbReference>
<dbReference type="PANTHER" id="PTHR42648:SF28">
    <property type="entry name" value="TRANSPOSON-ENCODED PROTEIN WITH RIBONUCLEASE H-LIKE AND RETROVIRUS ZINC FINGER-LIKE DOMAINS"/>
    <property type="match status" value="1"/>
</dbReference>
<dbReference type="Proteomes" id="UP000000763">
    <property type="component" value="Chromosome 8"/>
</dbReference>
<dbReference type="KEGG" id="dosa:Os08g0236200"/>
<dbReference type="PROSITE" id="PS50994">
    <property type="entry name" value="INTEGRASE"/>
    <property type="match status" value="1"/>
</dbReference>
<feature type="region of interest" description="Disordered" evidence="1">
    <location>
        <begin position="433"/>
        <end position="468"/>
    </location>
</feature>
<dbReference type="PANTHER" id="PTHR42648">
    <property type="entry name" value="TRANSPOSASE, PUTATIVE-RELATED"/>
    <property type="match status" value="1"/>
</dbReference>
<dbReference type="AlphaFoldDB" id="Q0J736"/>
<feature type="domain" description="Integrase catalytic" evidence="2">
    <location>
        <begin position="212"/>
        <end position="277"/>
    </location>
</feature>
<sequence>MVAKTTPAAAVTEIRVATSTNSSRPVFVLPARGSASIHGLRRPLHGALPAIPATVLASLARWPPMPQVQPNWDQAGLVAALNQLSVNSPSPWVLDTGATSHMSSTDGTTRFALKNILVAPSLVRNLLSVRQFTRDNKCSIEFDEFGFFVKDLQTQRVILRCNSRGDLYTLPTAVPAITAHSFLAESSTLWHRRLGHPSPAAPRYRSSLVLSYTSPQNGKAERVLRTINNSIRTLLIQASMPPSYWAEALATATYLLNRRPSTSVRNSIPYQLLHNKLPDYSNLRVFGCLCYPNLSATTPHKLSPRSAPCVFLGYPASHKGFRCLDISTRRLYISRHVVFDDKTFPFAAIPQDASSFDFLLQGFSTAVAPSSEVERPRFSSVTPSHEVEQPIPDDDTSGTELFQLLPGLRSSAAGRPLVGLPVNARLPGGCANGAANGSSSSNPSPVMDPPAASVVRPAPSEGPNTSLISPYRHTYVRRSQPAPAAIHGPIRSSRAFRSATDQQQQTGHTMVTRSQTGHLRPIQRFTYTATHDAVSPVPSNYRSALADPNWRAAMADEYKALIDNNTWRLVPRPPGANVVDYFARIFPGVAHGFACRYNGSNPFAVRTAEQSLALMLDWFEKHLK</sequence>
<dbReference type="EMBL" id="AP008214">
    <property type="protein sequence ID" value="BAF23229.2"/>
    <property type="molecule type" value="Genomic_DNA"/>
</dbReference>
<feature type="compositionally biased region" description="Polar residues" evidence="1">
    <location>
        <begin position="499"/>
        <end position="516"/>
    </location>
</feature>
<dbReference type="InterPro" id="IPR057670">
    <property type="entry name" value="SH3_retrovirus"/>
</dbReference>
<protein>
    <submittedName>
        <fullName evidence="3">Os08g0236200 protein</fullName>
    </submittedName>
</protein>
<accession>Q0J736</accession>
<dbReference type="GO" id="GO:0015074">
    <property type="term" value="P:DNA integration"/>
    <property type="evidence" value="ECO:0007669"/>
    <property type="project" value="InterPro"/>
</dbReference>
<feature type="region of interest" description="Disordered" evidence="1">
    <location>
        <begin position="497"/>
        <end position="516"/>
    </location>
</feature>
<dbReference type="SUPFAM" id="SSF53098">
    <property type="entry name" value="Ribonuclease H-like"/>
    <property type="match status" value="1"/>
</dbReference>
<organism evidence="3 4">
    <name type="scientific">Oryza sativa subsp. japonica</name>
    <name type="common">Rice</name>
    <dbReference type="NCBI Taxonomy" id="39947"/>
    <lineage>
        <taxon>Eukaryota</taxon>
        <taxon>Viridiplantae</taxon>
        <taxon>Streptophyta</taxon>
        <taxon>Embryophyta</taxon>
        <taxon>Tracheophyta</taxon>
        <taxon>Spermatophyta</taxon>
        <taxon>Magnoliopsida</taxon>
        <taxon>Liliopsida</taxon>
        <taxon>Poales</taxon>
        <taxon>Poaceae</taxon>
        <taxon>BOP clade</taxon>
        <taxon>Oryzoideae</taxon>
        <taxon>Oryzeae</taxon>
        <taxon>Oryzinae</taxon>
        <taxon>Oryza</taxon>
        <taxon>Oryza sativa</taxon>
    </lineage>
</organism>
<feature type="region of interest" description="Disordered" evidence="1">
    <location>
        <begin position="374"/>
        <end position="396"/>
    </location>
</feature>
<name>Q0J736_ORYSJ</name>
<evidence type="ECO:0000313" key="3">
    <source>
        <dbReference type="EMBL" id="BAF23229.2"/>
    </source>
</evidence>
<dbReference type="GO" id="GO:0003676">
    <property type="term" value="F:nucleic acid binding"/>
    <property type="evidence" value="ECO:0007669"/>
    <property type="project" value="InterPro"/>
</dbReference>
<dbReference type="InterPro" id="IPR001584">
    <property type="entry name" value="Integrase_cat-core"/>
</dbReference>
<evidence type="ECO:0000313" key="4">
    <source>
        <dbReference type="Proteomes" id="UP000000763"/>
    </source>
</evidence>